<feature type="compositionally biased region" description="Pro residues" evidence="2">
    <location>
        <begin position="66"/>
        <end position="75"/>
    </location>
</feature>
<dbReference type="AlphaFoldDB" id="A0A0E9SW06"/>
<evidence type="ECO:0000256" key="2">
    <source>
        <dbReference type="SAM" id="MobiDB-lite"/>
    </source>
</evidence>
<dbReference type="InterPro" id="IPR001806">
    <property type="entry name" value="Small_GTPase"/>
</dbReference>
<proteinExistence type="predicted"/>
<dbReference type="Gene3D" id="3.40.50.300">
    <property type="entry name" value="P-loop containing nucleotide triphosphate hydrolases"/>
    <property type="match status" value="1"/>
</dbReference>
<reference evidence="3" key="2">
    <citation type="journal article" date="2015" name="Fish Shellfish Immunol.">
        <title>Early steps in the European eel (Anguilla anguilla)-Vibrio vulnificus interaction in the gills: Role of the RtxA13 toxin.</title>
        <authorList>
            <person name="Callol A."/>
            <person name="Pajuelo D."/>
            <person name="Ebbesson L."/>
            <person name="Teles M."/>
            <person name="MacKenzie S."/>
            <person name="Amaro C."/>
        </authorList>
    </citation>
    <scope>NUCLEOTIDE SEQUENCE</scope>
</reference>
<name>A0A0E9SW06_ANGAN</name>
<keyword evidence="1" id="KW-0547">Nucleotide-binding</keyword>
<protein>
    <submittedName>
        <fullName evidence="3">Uncharacterized protein</fullName>
    </submittedName>
</protein>
<sequence length="75" mass="8538">MTWGTIREFPMKEAKEFAESIAAIFIETSAKNAVNVEELFQKISRQIPPLDPQDVDAPETFKLTRQPPPSSRRCC</sequence>
<evidence type="ECO:0000313" key="3">
    <source>
        <dbReference type="EMBL" id="JAH44825.1"/>
    </source>
</evidence>
<feature type="region of interest" description="Disordered" evidence="2">
    <location>
        <begin position="48"/>
        <end position="75"/>
    </location>
</feature>
<dbReference type="SUPFAM" id="SSF52540">
    <property type="entry name" value="P-loop containing nucleoside triphosphate hydrolases"/>
    <property type="match status" value="1"/>
</dbReference>
<dbReference type="EMBL" id="GBXM01063752">
    <property type="protein sequence ID" value="JAH44825.1"/>
    <property type="molecule type" value="Transcribed_RNA"/>
</dbReference>
<accession>A0A0E9SW06</accession>
<evidence type="ECO:0000256" key="1">
    <source>
        <dbReference type="ARBA" id="ARBA00022741"/>
    </source>
</evidence>
<dbReference type="GO" id="GO:0003924">
    <property type="term" value="F:GTPase activity"/>
    <property type="evidence" value="ECO:0007669"/>
    <property type="project" value="InterPro"/>
</dbReference>
<reference evidence="3" key="1">
    <citation type="submission" date="2014-11" db="EMBL/GenBank/DDBJ databases">
        <authorList>
            <person name="Amaro Gonzalez C."/>
        </authorList>
    </citation>
    <scope>NUCLEOTIDE SEQUENCE</scope>
</reference>
<dbReference type="GO" id="GO:0005525">
    <property type="term" value="F:GTP binding"/>
    <property type="evidence" value="ECO:0007669"/>
    <property type="project" value="InterPro"/>
</dbReference>
<dbReference type="InterPro" id="IPR027417">
    <property type="entry name" value="P-loop_NTPase"/>
</dbReference>
<dbReference type="Pfam" id="PF00071">
    <property type="entry name" value="Ras"/>
    <property type="match status" value="1"/>
</dbReference>
<organism evidence="3">
    <name type="scientific">Anguilla anguilla</name>
    <name type="common">European freshwater eel</name>
    <name type="synonym">Muraena anguilla</name>
    <dbReference type="NCBI Taxonomy" id="7936"/>
    <lineage>
        <taxon>Eukaryota</taxon>
        <taxon>Metazoa</taxon>
        <taxon>Chordata</taxon>
        <taxon>Craniata</taxon>
        <taxon>Vertebrata</taxon>
        <taxon>Euteleostomi</taxon>
        <taxon>Actinopterygii</taxon>
        <taxon>Neopterygii</taxon>
        <taxon>Teleostei</taxon>
        <taxon>Anguilliformes</taxon>
        <taxon>Anguillidae</taxon>
        <taxon>Anguilla</taxon>
    </lineage>
</organism>
<dbReference type="PROSITE" id="PS51419">
    <property type="entry name" value="RAB"/>
    <property type="match status" value="1"/>
</dbReference>